<dbReference type="SUPFAM" id="SSF53756">
    <property type="entry name" value="UDP-Glycosyltransferase/glycogen phosphorylase"/>
    <property type="match status" value="1"/>
</dbReference>
<dbReference type="InterPro" id="IPR007235">
    <property type="entry name" value="Glyco_trans_28_C"/>
</dbReference>
<dbReference type="NCBIfam" id="TIGR03590">
    <property type="entry name" value="PseG"/>
    <property type="match status" value="1"/>
</dbReference>
<reference evidence="3" key="1">
    <citation type="journal article" date="2019" name="Int. J. Syst. Evol. Microbiol.">
        <title>The Global Catalogue of Microorganisms (GCM) 10K type strain sequencing project: providing services to taxonomists for standard genome sequencing and annotation.</title>
        <authorList>
            <consortium name="The Broad Institute Genomics Platform"/>
            <consortium name="The Broad Institute Genome Sequencing Center for Infectious Disease"/>
            <person name="Wu L."/>
            <person name="Ma J."/>
        </authorList>
    </citation>
    <scope>NUCLEOTIDE SEQUENCE [LARGE SCALE GENOMIC DNA]</scope>
    <source>
        <strain evidence="3">CGMCC 1.12923</strain>
    </source>
</reference>
<proteinExistence type="predicted"/>
<dbReference type="RefSeq" id="WP_099036287.1">
    <property type="nucleotide sequence ID" value="NZ_BMGJ01000013.1"/>
</dbReference>
<evidence type="ECO:0000313" key="3">
    <source>
        <dbReference type="Proteomes" id="UP000614272"/>
    </source>
</evidence>
<dbReference type="PANTHER" id="PTHR21015">
    <property type="entry name" value="UDP-N-ACETYLGLUCOSAMINE--N-ACETYLMURAMYL-(PENTAPEPTIDE) PYROPHOSPHORYL-UNDECAPRENOL N-ACETYLGLUCOSAMINE TRANSFERASE 1"/>
    <property type="match status" value="1"/>
</dbReference>
<comment type="caution">
    <text evidence="2">The sequence shown here is derived from an EMBL/GenBank/DDBJ whole genome shotgun (WGS) entry which is preliminary data.</text>
</comment>
<organism evidence="2 3">
    <name type="scientific">Lacimicrobium alkaliphilum</name>
    <dbReference type="NCBI Taxonomy" id="1526571"/>
    <lineage>
        <taxon>Bacteria</taxon>
        <taxon>Pseudomonadati</taxon>
        <taxon>Pseudomonadota</taxon>
        <taxon>Gammaproteobacteria</taxon>
        <taxon>Alteromonadales</taxon>
        <taxon>Alteromonadaceae</taxon>
        <taxon>Lacimicrobium</taxon>
    </lineage>
</organism>
<dbReference type="InterPro" id="IPR020023">
    <property type="entry name" value="PseG"/>
</dbReference>
<protein>
    <recommendedName>
        <fullName evidence="1">Glycosyl transferase family 28 C-terminal domain-containing protein</fullName>
    </recommendedName>
</protein>
<dbReference type="Gene3D" id="3.40.50.2000">
    <property type="entry name" value="Glycogen Phosphorylase B"/>
    <property type="match status" value="1"/>
</dbReference>
<dbReference type="Gene3D" id="3.40.50.11190">
    <property type="match status" value="1"/>
</dbReference>
<dbReference type="EMBL" id="BMGJ01000013">
    <property type="protein sequence ID" value="GGD72426.1"/>
    <property type="molecule type" value="Genomic_DNA"/>
</dbReference>
<keyword evidence="3" id="KW-1185">Reference proteome</keyword>
<dbReference type="PANTHER" id="PTHR21015:SF22">
    <property type="entry name" value="GLYCOSYLTRANSFERASE"/>
    <property type="match status" value="1"/>
</dbReference>
<evidence type="ECO:0000259" key="1">
    <source>
        <dbReference type="Pfam" id="PF04101"/>
    </source>
</evidence>
<feature type="domain" description="Glycosyl transferase family 28 C-terminal" evidence="1">
    <location>
        <begin position="176"/>
        <end position="322"/>
    </location>
</feature>
<sequence length="350" mass="39128">MNKVLFRTDGNTQMGLGHLMRCLALAQQLDAGKVEVIFAVRQATVAFCLSRHDWVGSVIIVPDCSLQQEVLWLQQQPEFNQADWLILDGYQFDSDYRQALKATAKPLALFDDNNNSGPLYADLVINGASHALQLGYTETAPGATYCLGEQYRVLRREFSLVEPLPFSERKDLVISFGGSDPLDITLRLLKEVEQLKADMPIRVITGAAYDRLEELEVYLQHTVLNIQHLHNHQQMADCFGWARLAISAAGGSQFELLACATPSLLVIVAENQRQASLQASQQGWCQVTDMTREQDISSLAKMALELWHQPQKLLAKHQKAAQIADTNGSMRVCEQMADQLKRITSSKKEA</sequence>
<name>A0ABQ1RLM1_9ALTE</name>
<dbReference type="Proteomes" id="UP000614272">
    <property type="component" value="Unassembled WGS sequence"/>
</dbReference>
<dbReference type="Pfam" id="PF04101">
    <property type="entry name" value="Glyco_tran_28_C"/>
    <property type="match status" value="1"/>
</dbReference>
<gene>
    <name evidence="2" type="ORF">GCM10011357_29290</name>
</gene>
<evidence type="ECO:0000313" key="2">
    <source>
        <dbReference type="EMBL" id="GGD72426.1"/>
    </source>
</evidence>
<accession>A0ABQ1RLM1</accession>